<name>A0A6J1MQY8_BICAN</name>
<dbReference type="PANTHER" id="PTHR10174">
    <property type="entry name" value="ALPHA-TOCOPHEROL TRANSFER PROTEIN-RELATED"/>
    <property type="match status" value="1"/>
</dbReference>
<proteinExistence type="predicted"/>
<dbReference type="Pfam" id="PF00650">
    <property type="entry name" value="CRAL_TRIO"/>
    <property type="match status" value="1"/>
</dbReference>
<dbReference type="RefSeq" id="XP_023938060.2">
    <property type="nucleotide sequence ID" value="XM_024082292.2"/>
</dbReference>
<dbReference type="OrthoDB" id="6736570at2759"/>
<accession>A0A6J1MQY8</accession>
<evidence type="ECO:0000259" key="1">
    <source>
        <dbReference type="PROSITE" id="PS50191"/>
    </source>
</evidence>
<feature type="domain" description="CRAL-TRIO" evidence="1">
    <location>
        <begin position="69"/>
        <end position="261"/>
    </location>
</feature>
<dbReference type="GO" id="GO:0016020">
    <property type="term" value="C:membrane"/>
    <property type="evidence" value="ECO:0007669"/>
    <property type="project" value="TreeGrafter"/>
</dbReference>
<dbReference type="PROSITE" id="PS50191">
    <property type="entry name" value="CRAL_TRIO"/>
    <property type="match status" value="1"/>
</dbReference>
<reference evidence="3" key="1">
    <citation type="submission" date="2025-08" db="UniProtKB">
        <authorList>
            <consortium name="RefSeq"/>
        </authorList>
    </citation>
    <scope>IDENTIFICATION</scope>
</reference>
<evidence type="ECO:0000313" key="3">
    <source>
        <dbReference type="RefSeq" id="XP_023938060.2"/>
    </source>
</evidence>
<dbReference type="SUPFAM" id="SSF52087">
    <property type="entry name" value="CRAL/TRIO domain"/>
    <property type="match status" value="1"/>
</dbReference>
<protein>
    <submittedName>
        <fullName evidence="3">Alpha-tocopherol transfer protein-like isoform X1</fullName>
    </submittedName>
</protein>
<dbReference type="Gene3D" id="3.40.525.10">
    <property type="entry name" value="CRAL-TRIO lipid binding domain"/>
    <property type="match status" value="1"/>
</dbReference>
<dbReference type="InterPro" id="IPR036865">
    <property type="entry name" value="CRAL-TRIO_dom_sf"/>
</dbReference>
<dbReference type="InterPro" id="IPR036273">
    <property type="entry name" value="CRAL/TRIO_N_dom_sf"/>
</dbReference>
<dbReference type="GeneID" id="112045907"/>
<dbReference type="GO" id="GO:1902936">
    <property type="term" value="F:phosphatidylinositol bisphosphate binding"/>
    <property type="evidence" value="ECO:0007669"/>
    <property type="project" value="TreeGrafter"/>
</dbReference>
<dbReference type="AlphaFoldDB" id="A0A6J1MQY8"/>
<evidence type="ECO:0000313" key="2">
    <source>
        <dbReference type="Proteomes" id="UP001652582"/>
    </source>
</evidence>
<dbReference type="SUPFAM" id="SSF46938">
    <property type="entry name" value="CRAL/TRIO N-terminal domain"/>
    <property type="match status" value="1"/>
</dbReference>
<gene>
    <name evidence="3" type="primary">LOC112045907</name>
</gene>
<sequence length="308" mass="36269">MVVDLEYDYNAAVASMDIFSQQDFDSIKEWTQKLDKSKYVPKDLTDKQLLVFYNACYGDLDRTKGCIERYYQIRKNAPEMFDNRVLSSDEVQPTVEALEYAVLPEKSCAGYDLIYHRLHSTEPSKYHLEPGCKLLFMTVDACLNKRGPQPGYIFLFDMQGVKLGHLTRVSLSFQKDRQRSLRKFFQYVQEAMPVRMREIHVFNTEPILDKLLLLIRPFMDKKFFDMIKFHHKNEDLEKFYETVVPRCALPPDHGGTLPDTQTLHKKCMQTLKSMEPYFRAEEEQRINALPDKKRDKAMEKAFKNLEID</sequence>
<organism evidence="2 3">
    <name type="scientific">Bicyclus anynana</name>
    <name type="common">Squinting bush brown butterfly</name>
    <dbReference type="NCBI Taxonomy" id="110368"/>
    <lineage>
        <taxon>Eukaryota</taxon>
        <taxon>Metazoa</taxon>
        <taxon>Ecdysozoa</taxon>
        <taxon>Arthropoda</taxon>
        <taxon>Hexapoda</taxon>
        <taxon>Insecta</taxon>
        <taxon>Pterygota</taxon>
        <taxon>Neoptera</taxon>
        <taxon>Endopterygota</taxon>
        <taxon>Lepidoptera</taxon>
        <taxon>Glossata</taxon>
        <taxon>Ditrysia</taxon>
        <taxon>Papilionoidea</taxon>
        <taxon>Nymphalidae</taxon>
        <taxon>Satyrinae</taxon>
        <taxon>Satyrini</taxon>
        <taxon>Mycalesina</taxon>
        <taxon>Bicyclus</taxon>
    </lineage>
</organism>
<dbReference type="InterPro" id="IPR001251">
    <property type="entry name" value="CRAL-TRIO_dom"/>
</dbReference>
<dbReference type="Proteomes" id="UP001652582">
    <property type="component" value="Chromosome 8"/>
</dbReference>
<dbReference type="KEGG" id="bany:112045907"/>
<dbReference type="PANTHER" id="PTHR10174:SF213">
    <property type="entry name" value="CRAL-TRIO DOMAIN-CONTAINING PROTEIN"/>
    <property type="match status" value="1"/>
</dbReference>
<dbReference type="CDD" id="cd00170">
    <property type="entry name" value="SEC14"/>
    <property type="match status" value="1"/>
</dbReference>
<keyword evidence="2" id="KW-1185">Reference proteome</keyword>